<dbReference type="EMBL" id="JAFEKC020000017">
    <property type="protein sequence ID" value="KAK0510088.1"/>
    <property type="molecule type" value="Genomic_DNA"/>
</dbReference>
<dbReference type="Proteomes" id="UP001166286">
    <property type="component" value="Unassembled WGS sequence"/>
</dbReference>
<evidence type="ECO:0000313" key="6">
    <source>
        <dbReference type="Proteomes" id="UP001166286"/>
    </source>
</evidence>
<evidence type="ECO:0000313" key="5">
    <source>
        <dbReference type="EMBL" id="KAK0510088.1"/>
    </source>
</evidence>
<gene>
    <name evidence="5" type="ORF">JMJ35_007482</name>
</gene>
<dbReference type="InterPro" id="IPR000719">
    <property type="entry name" value="Prot_kinase_dom"/>
</dbReference>
<keyword evidence="2" id="KW-0067">ATP-binding</keyword>
<comment type="caution">
    <text evidence="5">The sequence shown here is derived from an EMBL/GenBank/DDBJ whole genome shotgun (WGS) entry which is preliminary data.</text>
</comment>
<dbReference type="GO" id="GO:0004674">
    <property type="term" value="F:protein serine/threonine kinase activity"/>
    <property type="evidence" value="ECO:0007669"/>
    <property type="project" value="TreeGrafter"/>
</dbReference>
<evidence type="ECO:0000256" key="2">
    <source>
        <dbReference type="ARBA" id="ARBA00022840"/>
    </source>
</evidence>
<evidence type="ECO:0000256" key="1">
    <source>
        <dbReference type="ARBA" id="ARBA00022741"/>
    </source>
</evidence>
<dbReference type="PANTHER" id="PTHR24346">
    <property type="entry name" value="MAP/MICROTUBULE AFFINITY-REGULATING KINASE"/>
    <property type="match status" value="1"/>
</dbReference>
<keyword evidence="6" id="KW-1185">Reference proteome</keyword>
<dbReference type="GO" id="GO:0005524">
    <property type="term" value="F:ATP binding"/>
    <property type="evidence" value="ECO:0007669"/>
    <property type="project" value="UniProtKB-KW"/>
</dbReference>
<accession>A0AA39UZM2</accession>
<dbReference type="GO" id="GO:0005737">
    <property type="term" value="C:cytoplasm"/>
    <property type="evidence" value="ECO:0007669"/>
    <property type="project" value="TreeGrafter"/>
</dbReference>
<dbReference type="AlphaFoldDB" id="A0AA39UZM2"/>
<keyword evidence="1" id="KW-0547">Nucleotide-binding</keyword>
<feature type="region of interest" description="Disordered" evidence="3">
    <location>
        <begin position="273"/>
        <end position="317"/>
    </location>
</feature>
<dbReference type="Pfam" id="PF00069">
    <property type="entry name" value="Pkinase"/>
    <property type="match status" value="1"/>
</dbReference>
<feature type="domain" description="Protein kinase" evidence="4">
    <location>
        <begin position="344"/>
        <end position="632"/>
    </location>
</feature>
<feature type="compositionally biased region" description="Polar residues" evidence="3">
    <location>
        <begin position="273"/>
        <end position="282"/>
    </location>
</feature>
<name>A0AA39UZM2_9LECA</name>
<feature type="region of interest" description="Disordered" evidence="3">
    <location>
        <begin position="230"/>
        <end position="253"/>
    </location>
</feature>
<dbReference type="PANTHER" id="PTHR24346:SF110">
    <property type="entry name" value="NON-SPECIFIC SERINE_THREONINE PROTEIN KINASE"/>
    <property type="match status" value="1"/>
</dbReference>
<dbReference type="SUPFAM" id="SSF56112">
    <property type="entry name" value="Protein kinase-like (PK-like)"/>
    <property type="match status" value="1"/>
</dbReference>
<dbReference type="InterPro" id="IPR011009">
    <property type="entry name" value="Kinase-like_dom_sf"/>
</dbReference>
<sequence length="643" mass="71402">MDPVTITTAAAKIVNTTLQVVQTCNEYYQKYQAVDLQLVCMQTQCSIIEVALLQIQDVIMHDSARFERLRSVSVLASNYERTLGACQIVFAILKERLNKLNNHLRNNCGKPNWQLKLKVVWNDQESAMLLKNIEGQASAISLLLNAIQMKTQVEMLGLLTKKESKSILKTASDDADTLSLVHENNASVGLPDGESVTTSKLDDTEFDFDFEIINTAAYRKVFNKARSKLPSKKGSQAVIPPHTPTSSGAGASETTTLRSINTPAAIHTVVASHENNFSSRPNDSSRDVGSCSVLSKDSSEGACDGSGGVREEQHDVGLEDQLPSTPKRIESLFGEYNIDENIELAIGETIGTGQKGEVKLAWIKDHNLPVAVKFIKREPTASGTNHTRKICHDFAILKGLSHPNIIRLHEMIDAGSDLGVVQEYISGGTLAKYVAKRTRLSDHFSQRVFAQIISGVGYLHRNGIVHLGLSLSKALLDRNQNVVLTGFSNMKTFDPEDTYIDSLSKNVEDLELFAKYHGLDRRDERGFMRGDLMKHRLEASWYTAPEALLYRLYEGRKADVWSCGIILVSTQYGLTSDTNDLKYMMLAGHIPSETLIFPEYCPPLARDLVNRMVDKRPQNRANLGEVAHHSWLLDYAHVVSDVN</sequence>
<dbReference type="GO" id="GO:0035556">
    <property type="term" value="P:intracellular signal transduction"/>
    <property type="evidence" value="ECO:0007669"/>
    <property type="project" value="TreeGrafter"/>
</dbReference>
<organism evidence="5 6">
    <name type="scientific">Cladonia borealis</name>
    <dbReference type="NCBI Taxonomy" id="184061"/>
    <lineage>
        <taxon>Eukaryota</taxon>
        <taxon>Fungi</taxon>
        <taxon>Dikarya</taxon>
        <taxon>Ascomycota</taxon>
        <taxon>Pezizomycotina</taxon>
        <taxon>Lecanoromycetes</taxon>
        <taxon>OSLEUM clade</taxon>
        <taxon>Lecanoromycetidae</taxon>
        <taxon>Lecanorales</taxon>
        <taxon>Lecanorineae</taxon>
        <taxon>Cladoniaceae</taxon>
        <taxon>Cladonia</taxon>
    </lineage>
</organism>
<evidence type="ECO:0000256" key="3">
    <source>
        <dbReference type="SAM" id="MobiDB-lite"/>
    </source>
</evidence>
<protein>
    <recommendedName>
        <fullName evidence="4">Protein kinase domain-containing protein</fullName>
    </recommendedName>
</protein>
<reference evidence="5" key="1">
    <citation type="submission" date="2023-03" db="EMBL/GenBank/DDBJ databases">
        <title>Complete genome of Cladonia borealis.</title>
        <authorList>
            <person name="Park H."/>
        </authorList>
    </citation>
    <scope>NUCLEOTIDE SEQUENCE</scope>
    <source>
        <strain evidence="5">ANT050790</strain>
    </source>
</reference>
<feature type="compositionally biased region" description="Low complexity" evidence="3">
    <location>
        <begin position="244"/>
        <end position="253"/>
    </location>
</feature>
<dbReference type="Gene3D" id="1.10.510.10">
    <property type="entry name" value="Transferase(Phosphotransferase) domain 1"/>
    <property type="match status" value="1"/>
</dbReference>
<dbReference type="PROSITE" id="PS50011">
    <property type="entry name" value="PROTEIN_KINASE_DOM"/>
    <property type="match status" value="1"/>
</dbReference>
<evidence type="ECO:0000259" key="4">
    <source>
        <dbReference type="PROSITE" id="PS50011"/>
    </source>
</evidence>
<proteinExistence type="predicted"/>